<organism evidence="2 3">
    <name type="scientific">Nonomuraea harbinensis</name>
    <dbReference type="NCBI Taxonomy" id="1286938"/>
    <lineage>
        <taxon>Bacteria</taxon>
        <taxon>Bacillati</taxon>
        <taxon>Actinomycetota</taxon>
        <taxon>Actinomycetes</taxon>
        <taxon>Streptosporangiales</taxon>
        <taxon>Streptosporangiaceae</taxon>
        <taxon>Nonomuraea</taxon>
    </lineage>
</organism>
<evidence type="ECO:0000313" key="2">
    <source>
        <dbReference type="EMBL" id="MFC5820955.1"/>
    </source>
</evidence>
<dbReference type="RefSeq" id="WP_219546513.1">
    <property type="nucleotide sequence ID" value="NZ_JAHKRN010000024.1"/>
</dbReference>
<dbReference type="EMBL" id="JBHSNW010000029">
    <property type="protein sequence ID" value="MFC5820955.1"/>
    <property type="molecule type" value="Genomic_DNA"/>
</dbReference>
<protein>
    <submittedName>
        <fullName evidence="2">Uncharacterized protein</fullName>
    </submittedName>
</protein>
<comment type="caution">
    <text evidence="2">The sequence shown here is derived from an EMBL/GenBank/DDBJ whole genome shotgun (WGS) entry which is preliminary data.</text>
</comment>
<feature type="region of interest" description="Disordered" evidence="1">
    <location>
        <begin position="1"/>
        <end position="23"/>
    </location>
</feature>
<reference evidence="3" key="1">
    <citation type="journal article" date="2019" name="Int. J. Syst. Evol. Microbiol.">
        <title>The Global Catalogue of Microorganisms (GCM) 10K type strain sequencing project: providing services to taxonomists for standard genome sequencing and annotation.</title>
        <authorList>
            <consortium name="The Broad Institute Genomics Platform"/>
            <consortium name="The Broad Institute Genome Sequencing Center for Infectious Disease"/>
            <person name="Wu L."/>
            <person name="Ma J."/>
        </authorList>
    </citation>
    <scope>NUCLEOTIDE SEQUENCE [LARGE SCALE GENOMIC DNA]</scope>
    <source>
        <strain evidence="3">CGMCC 4.7106</strain>
    </source>
</reference>
<dbReference type="Proteomes" id="UP001596096">
    <property type="component" value="Unassembled WGS sequence"/>
</dbReference>
<name>A0ABW1C5N2_9ACTN</name>
<sequence>MTGFGRLDGEGQPGDELGTGPLVTGSSLTGSVVVGDVIQIQGVGGTLAITFRGPVYRVEAFPPPRDRPRVEQARAALPAVAGPEI</sequence>
<proteinExistence type="predicted"/>
<evidence type="ECO:0000256" key="1">
    <source>
        <dbReference type="SAM" id="MobiDB-lite"/>
    </source>
</evidence>
<accession>A0ABW1C5N2</accession>
<gene>
    <name evidence="2" type="ORF">ACFPUY_38155</name>
</gene>
<keyword evidence="3" id="KW-1185">Reference proteome</keyword>
<evidence type="ECO:0000313" key="3">
    <source>
        <dbReference type="Proteomes" id="UP001596096"/>
    </source>
</evidence>